<evidence type="ECO:0000313" key="4">
    <source>
        <dbReference type="Proteomes" id="UP001597044"/>
    </source>
</evidence>
<proteinExistence type="predicted"/>
<accession>A0ABW3HHG3</accession>
<keyword evidence="2" id="KW-0732">Signal</keyword>
<evidence type="ECO:0008006" key="5">
    <source>
        <dbReference type="Google" id="ProtNLM"/>
    </source>
</evidence>
<dbReference type="EMBL" id="JBHTIT010000001">
    <property type="protein sequence ID" value="MFD0948939.1"/>
    <property type="molecule type" value="Genomic_DNA"/>
</dbReference>
<name>A0ABW3HHG3_9GAMM</name>
<dbReference type="PANTHER" id="PTHR38102">
    <property type="entry name" value="PERIPLASMIC CHAPERONE SPY"/>
    <property type="match status" value="1"/>
</dbReference>
<dbReference type="InterPro" id="IPR052211">
    <property type="entry name" value="Cpx_auxiliary_protein"/>
</dbReference>
<feature type="chain" id="PRO_5046204084" description="Spy/CpxP family protein refolding chaperone" evidence="2">
    <location>
        <begin position="24"/>
        <end position="118"/>
    </location>
</feature>
<dbReference type="RefSeq" id="WP_340676193.1">
    <property type="nucleotide sequence ID" value="NZ_JBHTIT010000001.1"/>
</dbReference>
<dbReference type="Gene3D" id="1.20.120.1490">
    <property type="match status" value="1"/>
</dbReference>
<feature type="compositionally biased region" description="Basic and acidic residues" evidence="1">
    <location>
        <begin position="97"/>
        <end position="118"/>
    </location>
</feature>
<organism evidence="3 4">
    <name type="scientific">Paraperlucidibaca wandonensis</name>
    <dbReference type="NCBI Taxonomy" id="1268273"/>
    <lineage>
        <taxon>Bacteria</taxon>
        <taxon>Pseudomonadati</taxon>
        <taxon>Pseudomonadota</taxon>
        <taxon>Gammaproteobacteria</taxon>
        <taxon>Moraxellales</taxon>
        <taxon>Moraxellaceae</taxon>
        <taxon>Paraperlucidibaca</taxon>
    </lineage>
</organism>
<reference evidence="4" key="1">
    <citation type="journal article" date="2019" name="Int. J. Syst. Evol. Microbiol.">
        <title>The Global Catalogue of Microorganisms (GCM) 10K type strain sequencing project: providing services to taxonomists for standard genome sequencing and annotation.</title>
        <authorList>
            <consortium name="The Broad Institute Genomics Platform"/>
            <consortium name="The Broad Institute Genome Sequencing Center for Infectious Disease"/>
            <person name="Wu L."/>
            <person name="Ma J."/>
        </authorList>
    </citation>
    <scope>NUCLEOTIDE SEQUENCE [LARGE SCALE GENOMIC DNA]</scope>
    <source>
        <strain evidence="4">CCUG 63419</strain>
    </source>
</reference>
<dbReference type="PANTHER" id="PTHR38102:SF1">
    <property type="entry name" value="PERIPLASMIC CHAPERONE SPY"/>
    <property type="match status" value="1"/>
</dbReference>
<dbReference type="Proteomes" id="UP001597044">
    <property type="component" value="Unassembled WGS sequence"/>
</dbReference>
<evidence type="ECO:0000256" key="1">
    <source>
        <dbReference type="SAM" id="MobiDB-lite"/>
    </source>
</evidence>
<protein>
    <recommendedName>
        <fullName evidence="5">Spy/CpxP family protein refolding chaperone</fullName>
    </recommendedName>
</protein>
<feature type="compositionally biased region" description="Basic and acidic residues" evidence="1">
    <location>
        <begin position="33"/>
        <end position="85"/>
    </location>
</feature>
<feature type="signal peptide" evidence="2">
    <location>
        <begin position="1"/>
        <end position="23"/>
    </location>
</feature>
<sequence>MLKKTLTALVAASALSMAIPATAQAGWFSSGSEKAEQGCKHEKGDKKGPRDEMRGMRELKLTDKQKEQVREIHREQRDTFHKKMDAILTPDQRAIAAKHEAERQEKRDDRREHRDDKK</sequence>
<keyword evidence="4" id="KW-1185">Reference proteome</keyword>
<evidence type="ECO:0000256" key="2">
    <source>
        <dbReference type="SAM" id="SignalP"/>
    </source>
</evidence>
<feature type="region of interest" description="Disordered" evidence="1">
    <location>
        <begin position="27"/>
        <end position="118"/>
    </location>
</feature>
<gene>
    <name evidence="3" type="ORF">ACFQ0F_00765</name>
</gene>
<evidence type="ECO:0000313" key="3">
    <source>
        <dbReference type="EMBL" id="MFD0948939.1"/>
    </source>
</evidence>
<comment type="caution">
    <text evidence="3">The sequence shown here is derived from an EMBL/GenBank/DDBJ whole genome shotgun (WGS) entry which is preliminary data.</text>
</comment>